<organism evidence="1 2">
    <name type="scientific">Paucidesulfovibrio gracilis DSM 16080</name>
    <dbReference type="NCBI Taxonomy" id="1121449"/>
    <lineage>
        <taxon>Bacteria</taxon>
        <taxon>Pseudomonadati</taxon>
        <taxon>Thermodesulfobacteriota</taxon>
        <taxon>Desulfovibrionia</taxon>
        <taxon>Desulfovibrionales</taxon>
        <taxon>Desulfovibrionaceae</taxon>
        <taxon>Paucidesulfovibrio</taxon>
    </lineage>
</organism>
<evidence type="ECO:0000313" key="2">
    <source>
        <dbReference type="Proteomes" id="UP000190027"/>
    </source>
</evidence>
<dbReference type="Pfam" id="PF06325">
    <property type="entry name" value="PrmA"/>
    <property type="match status" value="1"/>
</dbReference>
<gene>
    <name evidence="1" type="ORF">SAMN02745704_00847</name>
</gene>
<dbReference type="STRING" id="1121449.SAMN02745704_00847"/>
<dbReference type="InterPro" id="IPR019410">
    <property type="entry name" value="Methyltransf_16"/>
</dbReference>
<dbReference type="RefSeq" id="WP_234990616.1">
    <property type="nucleotide sequence ID" value="NZ_FUYC01000002.1"/>
</dbReference>
<dbReference type="AlphaFoldDB" id="A0A1T4WD06"/>
<reference evidence="1 2" key="1">
    <citation type="submission" date="2017-02" db="EMBL/GenBank/DDBJ databases">
        <authorList>
            <person name="Peterson S.W."/>
        </authorList>
    </citation>
    <scope>NUCLEOTIDE SEQUENCE [LARGE SCALE GENOMIC DNA]</scope>
    <source>
        <strain evidence="1 2">DSM 16080</strain>
    </source>
</reference>
<dbReference type="Proteomes" id="UP000190027">
    <property type="component" value="Unassembled WGS sequence"/>
</dbReference>
<dbReference type="Gene3D" id="3.40.50.150">
    <property type="entry name" value="Vaccinia Virus protein VP39"/>
    <property type="match status" value="1"/>
</dbReference>
<dbReference type="SUPFAM" id="SSF53335">
    <property type="entry name" value="S-adenosyl-L-methionine-dependent methyltransferases"/>
    <property type="match status" value="1"/>
</dbReference>
<dbReference type="PANTHER" id="PTHR14614:SF132">
    <property type="entry name" value="PROTEIN-LYSINE METHYLTRANSFERASE C42C1.13"/>
    <property type="match status" value="1"/>
</dbReference>
<name>A0A1T4WD06_9BACT</name>
<dbReference type="EMBL" id="FUYC01000002">
    <property type="protein sequence ID" value="SKA75196.1"/>
    <property type="molecule type" value="Genomic_DNA"/>
</dbReference>
<dbReference type="InterPro" id="IPR029063">
    <property type="entry name" value="SAM-dependent_MTases_sf"/>
</dbReference>
<dbReference type="CDD" id="cd02440">
    <property type="entry name" value="AdoMet_MTases"/>
    <property type="match status" value="1"/>
</dbReference>
<proteinExistence type="predicted"/>
<dbReference type="PANTHER" id="PTHR14614">
    <property type="entry name" value="HEPATOCELLULAR CARCINOMA-ASSOCIATED ANTIGEN"/>
    <property type="match status" value="1"/>
</dbReference>
<sequence length="263" mass="30085">MEKRKEKVSHEGCGARAFLPGQEEQAQKEYLSQNVERLKVRAAGRDWLLERTGDMESLWAEMDQEAFGEDERLPYWAEVWPASLLVCEKLQQEQHRIQGRICLDVGCGLGISALVGSRLGARVVAFDYEPRAVRFAHANARLNNVPSPLWTIMDWRFPALARQAFDFIWGGDVLYEKRFFEPLEALFEHCLTPRGEIWLGEPERTVSRPVWDRLRHRGWQCDIVLREKVALGGQNQTVRLWRVRRGATADGLAVSSGATGTRP</sequence>
<keyword evidence="2" id="KW-1185">Reference proteome</keyword>
<protein>
    <submittedName>
        <fullName evidence="1">Predicted nicotinamide N-methyase</fullName>
    </submittedName>
</protein>
<accession>A0A1T4WD06</accession>
<evidence type="ECO:0000313" key="1">
    <source>
        <dbReference type="EMBL" id="SKA75196.1"/>
    </source>
</evidence>